<dbReference type="AlphaFoldDB" id="A0A402D0V4"/>
<dbReference type="Gene3D" id="1.20.5.1930">
    <property type="match status" value="1"/>
</dbReference>
<evidence type="ECO:0000256" key="11">
    <source>
        <dbReference type="ARBA" id="ARBA00023004"/>
    </source>
</evidence>
<dbReference type="GO" id="GO:0046872">
    <property type="term" value="F:metal ion binding"/>
    <property type="evidence" value="ECO:0007669"/>
    <property type="project" value="UniProtKB-KW"/>
</dbReference>
<evidence type="ECO:0000313" key="16">
    <source>
        <dbReference type="EMBL" id="BDI31769.1"/>
    </source>
</evidence>
<dbReference type="PROSITE" id="PS50109">
    <property type="entry name" value="HIS_KIN"/>
    <property type="match status" value="1"/>
</dbReference>
<keyword evidence="8" id="KW-0808">Transferase</keyword>
<gene>
    <name evidence="16" type="ORF">CCAX7_38200</name>
</gene>
<evidence type="ECO:0000256" key="12">
    <source>
        <dbReference type="ARBA" id="ARBA00023012"/>
    </source>
</evidence>
<dbReference type="OrthoDB" id="9811306at2"/>
<dbReference type="FunCoup" id="A0A402D0V4">
    <property type="interactions" value="11"/>
</dbReference>
<dbReference type="GO" id="GO:0000155">
    <property type="term" value="F:phosphorelay sensor kinase activity"/>
    <property type="evidence" value="ECO:0007669"/>
    <property type="project" value="InterPro"/>
</dbReference>
<dbReference type="Pfam" id="PF07730">
    <property type="entry name" value="HisKA_3"/>
    <property type="match status" value="1"/>
</dbReference>
<protein>
    <recommendedName>
        <fullName evidence="5">Oxygen sensor histidine kinase NreB</fullName>
        <ecNumber evidence="4">2.7.13.3</ecNumber>
    </recommendedName>
    <alternativeName>
        <fullName evidence="15">Nitrogen regulation protein B</fullName>
    </alternativeName>
</protein>
<evidence type="ECO:0000256" key="10">
    <source>
        <dbReference type="ARBA" id="ARBA00022777"/>
    </source>
</evidence>
<dbReference type="EC" id="2.7.13.3" evidence="4"/>
<evidence type="ECO:0000313" key="17">
    <source>
        <dbReference type="Proteomes" id="UP000287394"/>
    </source>
</evidence>
<evidence type="ECO:0000256" key="1">
    <source>
        <dbReference type="ARBA" id="ARBA00000085"/>
    </source>
</evidence>
<dbReference type="Gene3D" id="3.30.565.10">
    <property type="entry name" value="Histidine kinase-like ATPase, C-terminal domain"/>
    <property type="match status" value="1"/>
</dbReference>
<dbReference type="RefSeq" id="WP_119323189.1">
    <property type="nucleotide sequence ID" value="NZ_AP025739.1"/>
</dbReference>
<evidence type="ECO:0000256" key="7">
    <source>
        <dbReference type="ARBA" id="ARBA00022490"/>
    </source>
</evidence>
<evidence type="ECO:0000256" key="3">
    <source>
        <dbReference type="ARBA" id="ARBA00004496"/>
    </source>
</evidence>
<proteinExistence type="predicted"/>
<evidence type="ECO:0000256" key="9">
    <source>
        <dbReference type="ARBA" id="ARBA00022723"/>
    </source>
</evidence>
<keyword evidence="7" id="KW-0963">Cytoplasm</keyword>
<sequence length="389" mass="42283">MQDLAGAWLLAARKHDAWRINRYLWLCLLFVGGSLGVQYRHYTPAVRSDLVCVFICAVVCVGLRSYCGYRSKAGTTGQWGWAFTCVDIILIAIVVRLTGGLHSDLWLIYFLLLVTETLSDSVKAELLLTCLVGVGYTWAVWPLTAPLSFTTHLFFLFVTGAVARRLHGGAEARARQVSRLREELSLEREKGRVAREIHDGVGREIVNAILGLEVAKRVAEKDPASAGPMIGENIGLLRSAMEDTRQLIFETNPWTLEAGDGAGFCGRLSTYARRFADRTGVQVHVECDTVADQLAPRSQFLMLRIIQEALNNAAKHANASSVVISLALNGSTLTARVADDGVGFDTSNSEASGMGLQSMRDRARDLGGVIRIASEVSSGTTVTLSVPIA</sequence>
<keyword evidence="10" id="KW-0418">Kinase</keyword>
<dbReference type="PRINTS" id="PR00344">
    <property type="entry name" value="BCTRLSENSOR"/>
</dbReference>
<keyword evidence="17" id="KW-1185">Reference proteome</keyword>
<dbReference type="PANTHER" id="PTHR24421:SF61">
    <property type="entry name" value="OXYGEN SENSOR HISTIDINE KINASE NREB"/>
    <property type="match status" value="1"/>
</dbReference>
<keyword evidence="6" id="KW-0004">4Fe-4S</keyword>
<dbReference type="Proteomes" id="UP000287394">
    <property type="component" value="Chromosome"/>
</dbReference>
<dbReference type="InterPro" id="IPR003594">
    <property type="entry name" value="HATPase_dom"/>
</dbReference>
<accession>A0A402D0V4</accession>
<keyword evidence="9" id="KW-0479">Metal-binding</keyword>
<evidence type="ECO:0000256" key="8">
    <source>
        <dbReference type="ARBA" id="ARBA00022679"/>
    </source>
</evidence>
<evidence type="ECO:0000256" key="2">
    <source>
        <dbReference type="ARBA" id="ARBA00001966"/>
    </source>
</evidence>
<dbReference type="CDD" id="cd16917">
    <property type="entry name" value="HATPase_UhpB-NarQ-NarX-like"/>
    <property type="match status" value="1"/>
</dbReference>
<evidence type="ECO:0000256" key="6">
    <source>
        <dbReference type="ARBA" id="ARBA00022485"/>
    </source>
</evidence>
<dbReference type="GO" id="GO:0016020">
    <property type="term" value="C:membrane"/>
    <property type="evidence" value="ECO:0007669"/>
    <property type="project" value="InterPro"/>
</dbReference>
<comment type="catalytic activity">
    <reaction evidence="1">
        <text>ATP + protein L-histidine = ADP + protein N-phospho-L-histidine.</text>
        <dbReference type="EC" id="2.7.13.3"/>
    </reaction>
</comment>
<evidence type="ECO:0000256" key="13">
    <source>
        <dbReference type="ARBA" id="ARBA00023014"/>
    </source>
</evidence>
<dbReference type="EMBL" id="AP025739">
    <property type="protein sequence ID" value="BDI31769.1"/>
    <property type="molecule type" value="Genomic_DNA"/>
</dbReference>
<dbReference type="GO" id="GO:0051539">
    <property type="term" value="F:4 iron, 4 sulfur cluster binding"/>
    <property type="evidence" value="ECO:0007669"/>
    <property type="project" value="UniProtKB-KW"/>
</dbReference>
<name>A0A402D0V4_9BACT</name>
<dbReference type="Pfam" id="PF02518">
    <property type="entry name" value="HATPase_c"/>
    <property type="match status" value="1"/>
</dbReference>
<comment type="function">
    <text evidence="14">Member of the two-component regulatory system NreB/NreC involved in the control of dissimilatory nitrate/nitrite reduction in response to oxygen. NreB functions as a direct oxygen sensor histidine kinase which is autophosphorylated, in the absence of oxygen, probably at the conserved histidine residue, and transfers its phosphate group probably to a conserved aspartate residue of NreC. NreB/NreC activates the expression of the nitrate (narGHJI) and nitrite (nir) reductase operons, as well as the putative nitrate transporter gene narT.</text>
</comment>
<dbReference type="InterPro" id="IPR050482">
    <property type="entry name" value="Sensor_HK_TwoCompSys"/>
</dbReference>
<keyword evidence="12" id="KW-0902">Two-component regulatory system</keyword>
<dbReference type="GO" id="GO:0005737">
    <property type="term" value="C:cytoplasm"/>
    <property type="evidence" value="ECO:0007669"/>
    <property type="project" value="UniProtKB-SubCell"/>
</dbReference>
<comment type="cofactor">
    <cofactor evidence="2">
        <name>[4Fe-4S] cluster</name>
        <dbReference type="ChEBI" id="CHEBI:49883"/>
    </cofactor>
</comment>
<keyword evidence="13" id="KW-0411">Iron-sulfur</keyword>
<dbReference type="PANTHER" id="PTHR24421">
    <property type="entry name" value="NITRATE/NITRITE SENSOR PROTEIN NARX-RELATED"/>
    <property type="match status" value="1"/>
</dbReference>
<keyword evidence="11" id="KW-0408">Iron</keyword>
<dbReference type="InterPro" id="IPR005467">
    <property type="entry name" value="His_kinase_dom"/>
</dbReference>
<evidence type="ECO:0000256" key="15">
    <source>
        <dbReference type="ARBA" id="ARBA00030800"/>
    </source>
</evidence>
<evidence type="ECO:0000256" key="14">
    <source>
        <dbReference type="ARBA" id="ARBA00024827"/>
    </source>
</evidence>
<dbReference type="SMART" id="SM00387">
    <property type="entry name" value="HATPase_c"/>
    <property type="match status" value="1"/>
</dbReference>
<reference evidence="16 17" key="1">
    <citation type="journal article" date="2019" name="Int. J. Syst. Evol. Microbiol.">
        <title>Capsulimonas corticalis gen. nov., sp. nov., an aerobic capsulated bacterium, of a novel bacterial order, Capsulimonadales ord. nov., of the class Armatimonadia of the phylum Armatimonadetes.</title>
        <authorList>
            <person name="Li J."/>
            <person name="Kudo C."/>
            <person name="Tonouchi A."/>
        </authorList>
    </citation>
    <scope>NUCLEOTIDE SEQUENCE [LARGE SCALE GENOMIC DNA]</scope>
    <source>
        <strain evidence="16 17">AX-7</strain>
    </source>
</reference>
<comment type="subcellular location">
    <subcellularLocation>
        <location evidence="3">Cytoplasm</location>
    </subcellularLocation>
</comment>
<dbReference type="SUPFAM" id="SSF55874">
    <property type="entry name" value="ATPase domain of HSP90 chaperone/DNA topoisomerase II/histidine kinase"/>
    <property type="match status" value="1"/>
</dbReference>
<dbReference type="KEGG" id="ccot:CCAX7_38200"/>
<organism evidence="16 17">
    <name type="scientific">Capsulimonas corticalis</name>
    <dbReference type="NCBI Taxonomy" id="2219043"/>
    <lineage>
        <taxon>Bacteria</taxon>
        <taxon>Bacillati</taxon>
        <taxon>Armatimonadota</taxon>
        <taxon>Armatimonadia</taxon>
        <taxon>Capsulimonadales</taxon>
        <taxon>Capsulimonadaceae</taxon>
        <taxon>Capsulimonas</taxon>
    </lineage>
</organism>
<evidence type="ECO:0000256" key="5">
    <source>
        <dbReference type="ARBA" id="ARBA00017322"/>
    </source>
</evidence>
<dbReference type="InterPro" id="IPR036890">
    <property type="entry name" value="HATPase_C_sf"/>
</dbReference>
<evidence type="ECO:0000256" key="4">
    <source>
        <dbReference type="ARBA" id="ARBA00012438"/>
    </source>
</evidence>
<dbReference type="InterPro" id="IPR011712">
    <property type="entry name" value="Sig_transdc_His_kin_sub3_dim/P"/>
</dbReference>
<dbReference type="InterPro" id="IPR004358">
    <property type="entry name" value="Sig_transdc_His_kin-like_C"/>
</dbReference>
<dbReference type="GO" id="GO:0046983">
    <property type="term" value="F:protein dimerization activity"/>
    <property type="evidence" value="ECO:0007669"/>
    <property type="project" value="InterPro"/>
</dbReference>